<proteinExistence type="predicted"/>
<evidence type="ECO:0000256" key="1">
    <source>
        <dbReference type="SAM" id="MobiDB-lite"/>
    </source>
</evidence>
<evidence type="ECO:0000313" key="2">
    <source>
        <dbReference type="EMBL" id="RAL63646.1"/>
    </source>
</evidence>
<feature type="compositionally biased region" description="Polar residues" evidence="1">
    <location>
        <begin position="1"/>
        <end position="24"/>
    </location>
</feature>
<dbReference type="EMBL" id="QKRW01000018">
    <property type="protein sequence ID" value="RAL63646.1"/>
    <property type="molecule type" value="Genomic_DNA"/>
</dbReference>
<feature type="region of interest" description="Disordered" evidence="1">
    <location>
        <begin position="1"/>
        <end position="69"/>
    </location>
</feature>
<reference evidence="2 3" key="1">
    <citation type="submission" date="2018-06" db="EMBL/GenBank/DDBJ databases">
        <title>Genome Sequence of the Brown Rot Fungal Pathogen Monilinia fructigena.</title>
        <authorList>
            <person name="Landi L."/>
            <person name="De Miccolis Angelini R.M."/>
            <person name="Pollastro S."/>
            <person name="Abate D."/>
            <person name="Faretra F."/>
            <person name="Romanazzi G."/>
        </authorList>
    </citation>
    <scope>NUCLEOTIDE SEQUENCE [LARGE SCALE GENOMIC DNA]</scope>
    <source>
        <strain evidence="2 3">Mfrg269</strain>
    </source>
</reference>
<accession>A0A395IUD8</accession>
<keyword evidence="3" id="KW-1185">Reference proteome</keyword>
<comment type="caution">
    <text evidence="2">The sequence shown here is derived from an EMBL/GenBank/DDBJ whole genome shotgun (WGS) entry which is preliminary data.</text>
</comment>
<protein>
    <submittedName>
        <fullName evidence="2">Uncharacterized protein</fullName>
    </submittedName>
</protein>
<organism evidence="2 3">
    <name type="scientific">Monilinia fructigena</name>
    <dbReference type="NCBI Taxonomy" id="38457"/>
    <lineage>
        <taxon>Eukaryota</taxon>
        <taxon>Fungi</taxon>
        <taxon>Dikarya</taxon>
        <taxon>Ascomycota</taxon>
        <taxon>Pezizomycotina</taxon>
        <taxon>Leotiomycetes</taxon>
        <taxon>Helotiales</taxon>
        <taxon>Sclerotiniaceae</taxon>
        <taxon>Monilinia</taxon>
    </lineage>
</organism>
<sequence>MATLRSITEGSAIATPSLTASADTRNPEHLVFCEISQRKFTPGRRSQTARPAARRTKVPGRDNGAPGAV</sequence>
<gene>
    <name evidence="2" type="ORF">DID88_003689</name>
</gene>
<dbReference type="Proteomes" id="UP000249056">
    <property type="component" value="Unassembled WGS sequence"/>
</dbReference>
<name>A0A395IUD8_9HELO</name>
<dbReference type="AlphaFoldDB" id="A0A395IUD8"/>
<evidence type="ECO:0000313" key="3">
    <source>
        <dbReference type="Proteomes" id="UP000249056"/>
    </source>
</evidence>